<feature type="region of interest" description="Disordered" evidence="1">
    <location>
        <begin position="100"/>
        <end position="140"/>
    </location>
</feature>
<dbReference type="SUPFAM" id="SSF53474">
    <property type="entry name" value="alpha/beta-Hydrolases"/>
    <property type="match status" value="1"/>
</dbReference>
<proteinExistence type="predicted"/>
<name>A0A2P8I101_SACCR</name>
<feature type="signal peptide" evidence="2">
    <location>
        <begin position="1"/>
        <end position="22"/>
    </location>
</feature>
<dbReference type="Proteomes" id="UP000241118">
    <property type="component" value="Unassembled WGS sequence"/>
</dbReference>
<keyword evidence="4" id="KW-1185">Reference proteome</keyword>
<dbReference type="OrthoDB" id="6646510at2"/>
<comment type="caution">
    <text evidence="3">The sequence shown here is derived from an EMBL/GenBank/DDBJ whole genome shotgun (WGS) entry which is preliminary data.</text>
</comment>
<protein>
    <recommendedName>
        <fullName evidence="5">Secreted protein</fullName>
    </recommendedName>
</protein>
<keyword evidence="2" id="KW-0732">Signal</keyword>
<evidence type="ECO:0000256" key="1">
    <source>
        <dbReference type="SAM" id="MobiDB-lite"/>
    </source>
</evidence>
<reference evidence="3 4" key="1">
    <citation type="submission" date="2018-03" db="EMBL/GenBank/DDBJ databases">
        <title>Genomic Encyclopedia of Type Strains, Phase III (KMG-III): the genomes of soil and plant-associated and newly described type strains.</title>
        <authorList>
            <person name="Whitman W."/>
        </authorList>
    </citation>
    <scope>NUCLEOTIDE SEQUENCE [LARGE SCALE GENOMIC DNA]</scope>
    <source>
        <strain evidence="3 4">CGMCC 4.7097</strain>
    </source>
</reference>
<dbReference type="EMBL" id="PYAX01000015">
    <property type="protein sequence ID" value="PSL52144.1"/>
    <property type="molecule type" value="Genomic_DNA"/>
</dbReference>
<gene>
    <name evidence="3" type="ORF">B0I31_11596</name>
</gene>
<evidence type="ECO:0000313" key="4">
    <source>
        <dbReference type="Proteomes" id="UP000241118"/>
    </source>
</evidence>
<organism evidence="3 4">
    <name type="scientific">Saccharothrix carnea</name>
    <dbReference type="NCBI Taxonomy" id="1280637"/>
    <lineage>
        <taxon>Bacteria</taxon>
        <taxon>Bacillati</taxon>
        <taxon>Actinomycetota</taxon>
        <taxon>Actinomycetes</taxon>
        <taxon>Pseudonocardiales</taxon>
        <taxon>Pseudonocardiaceae</taxon>
        <taxon>Saccharothrix</taxon>
    </lineage>
</organism>
<evidence type="ECO:0000256" key="2">
    <source>
        <dbReference type="SAM" id="SignalP"/>
    </source>
</evidence>
<evidence type="ECO:0008006" key="5">
    <source>
        <dbReference type="Google" id="ProtNLM"/>
    </source>
</evidence>
<evidence type="ECO:0000313" key="3">
    <source>
        <dbReference type="EMBL" id="PSL52144.1"/>
    </source>
</evidence>
<feature type="chain" id="PRO_5015202419" description="Secreted protein" evidence="2">
    <location>
        <begin position="23"/>
        <end position="899"/>
    </location>
</feature>
<dbReference type="SUPFAM" id="SSF141072">
    <property type="entry name" value="CalX-like"/>
    <property type="match status" value="1"/>
</dbReference>
<dbReference type="InterPro" id="IPR038081">
    <property type="entry name" value="CalX-like_sf"/>
</dbReference>
<dbReference type="Gene3D" id="3.40.50.1820">
    <property type="entry name" value="alpha/beta hydrolase"/>
    <property type="match status" value="1"/>
</dbReference>
<accession>A0A2P8I101</accession>
<dbReference type="AlphaFoldDB" id="A0A2P8I101"/>
<sequence length="899" mass="93916">MRSMKLLLSALVVAVLITPAEATALARQGPDVPPPGWSISGAGLTWTAPGPIPAGGAAIEFWDGDRLLGVPRPSADLRTYTLDVVGVDAVDGLRVRASGRRLDVEEPTPPTTAANVAPPALQPAGDTDPGRPGPFATRTGEYELDPITVPGYAVPLEVEAVVVAPIGAPGRRPLALFLHGRHITCYQGTQMLLEWPCPASAKPVPSHRGYLQAQRLLASQGYVTVSVSANAVNAHDALDVEAGAGARSALVRAHLAKWADWAGAGRGSAPEVVRAAPVADLGNVFLVGHSRGGEGVNRAAIDSLVPPPPGTGHDGPARWRIKGQLLIGPTIFGHNPAPDVPSVTILPGCDGDVSDLQGQLFVDATRGVSRGTALHSALYLVGANHNFFNTEWTPGQAEAPAQDDFRDTWVDAVCSPGTATRLTAAQQQTAGATYIAAAARLFVAGDQRVLPLLDGSGVRAPSADPARVLAHAVGGARAPFVVLDGTTSASGSARVCAQVSADPAAACVDPAVTRPSPHFVRFNRVVPESGRFAVALRWTAEGQAATVRPAAPVSLVGARELALRLAVPPNTAANRFTVTVTDASGRRAQLGTVALDGLPATERLSANWAQEVRVPLPSRGIDLRHVAELELVPQSGSGQAWLLDAHGWAPGLPDPRPVALPRVDLGALTVEEGDTGTRTVRFPVSVTGDGAGSVRVFVQDEDGRAYTERLVVIEPGQHEVEVPIEVTGNTRFSYGARRVVLAKAVRGTVIGHYADRLTVPNDDPEPTVTATPVIDAVTEGGTLTWRVTLSSPADSNFTIIGRAAAPEGVELSTTDVDETWFRQRVSQEDPLPSRPLSTTGVQVVAYFPRGEVSREVSVLTVVDAEAEPVERVRFDLSSLTPGAPRVPVIGTVTDASDGR</sequence>
<dbReference type="InterPro" id="IPR029058">
    <property type="entry name" value="AB_hydrolase_fold"/>
</dbReference>